<dbReference type="AlphaFoldDB" id="X6M328"/>
<name>X6M328_RETFI</name>
<keyword evidence="2" id="KW-1185">Reference proteome</keyword>
<comment type="caution">
    <text evidence="1">The sequence shown here is derived from an EMBL/GenBank/DDBJ whole genome shotgun (WGS) entry which is preliminary data.</text>
</comment>
<proteinExistence type="predicted"/>
<dbReference type="Proteomes" id="UP000023152">
    <property type="component" value="Unassembled WGS sequence"/>
</dbReference>
<accession>X6M328</accession>
<evidence type="ECO:0000313" key="1">
    <source>
        <dbReference type="EMBL" id="ETO08354.1"/>
    </source>
</evidence>
<reference evidence="1 2" key="1">
    <citation type="journal article" date="2013" name="Curr. Biol.">
        <title>The Genome of the Foraminiferan Reticulomyxa filosa.</title>
        <authorList>
            <person name="Glockner G."/>
            <person name="Hulsmann N."/>
            <person name="Schleicher M."/>
            <person name="Noegel A.A."/>
            <person name="Eichinger L."/>
            <person name="Gallinger C."/>
            <person name="Pawlowski J."/>
            <person name="Sierra R."/>
            <person name="Euteneuer U."/>
            <person name="Pillet L."/>
            <person name="Moustafa A."/>
            <person name="Platzer M."/>
            <person name="Groth M."/>
            <person name="Szafranski K."/>
            <person name="Schliwa M."/>
        </authorList>
    </citation>
    <scope>NUCLEOTIDE SEQUENCE [LARGE SCALE GENOMIC DNA]</scope>
</reference>
<dbReference type="InterPro" id="IPR011043">
    <property type="entry name" value="Gal_Oxase/kelch_b-propeller"/>
</dbReference>
<organism evidence="1 2">
    <name type="scientific">Reticulomyxa filosa</name>
    <dbReference type="NCBI Taxonomy" id="46433"/>
    <lineage>
        <taxon>Eukaryota</taxon>
        <taxon>Sar</taxon>
        <taxon>Rhizaria</taxon>
        <taxon>Retaria</taxon>
        <taxon>Foraminifera</taxon>
        <taxon>Monothalamids</taxon>
        <taxon>Reticulomyxidae</taxon>
        <taxon>Reticulomyxa</taxon>
    </lineage>
</organism>
<dbReference type="SUPFAM" id="SSF50965">
    <property type="entry name" value="Galactose oxidase, central domain"/>
    <property type="match status" value="1"/>
</dbReference>
<protein>
    <submittedName>
        <fullName evidence="1">Uncharacterized protein</fullName>
    </submittedName>
</protein>
<evidence type="ECO:0000313" key="2">
    <source>
        <dbReference type="Proteomes" id="UP000023152"/>
    </source>
</evidence>
<gene>
    <name evidence="1" type="ORF">RFI_29035</name>
</gene>
<sequence>MCCTQTRNPHLWKSIKKCLLLLSYNKKSSNYNEWIPVTDNHNHPIIIPYYREMRTVIGGSNNNLLFITHYPNNISVLDLNTLQFIKHDTLPVNNRIRHHCFVLNSENGQGQEMMKTNKQNYQMLLFYQNTGLSIKYYEYNNNFQFRPLFVCDDIAKLSNYACVYINDIILFFGGWNSSEHVVSKCVHKYSIRKTNGDI</sequence>
<dbReference type="EMBL" id="ASPP01025118">
    <property type="protein sequence ID" value="ETO08354.1"/>
    <property type="molecule type" value="Genomic_DNA"/>
</dbReference>